<dbReference type="Proteomes" id="UP001164539">
    <property type="component" value="Chromosome 6"/>
</dbReference>
<comment type="caution">
    <text evidence="1">The sequence shown here is derived from an EMBL/GenBank/DDBJ whole genome shotgun (WGS) entry which is preliminary data.</text>
</comment>
<name>A0ACC1XZM7_MELAZ</name>
<organism evidence="1 2">
    <name type="scientific">Melia azedarach</name>
    <name type="common">Chinaberry tree</name>
    <dbReference type="NCBI Taxonomy" id="155640"/>
    <lineage>
        <taxon>Eukaryota</taxon>
        <taxon>Viridiplantae</taxon>
        <taxon>Streptophyta</taxon>
        <taxon>Embryophyta</taxon>
        <taxon>Tracheophyta</taxon>
        <taxon>Spermatophyta</taxon>
        <taxon>Magnoliopsida</taxon>
        <taxon>eudicotyledons</taxon>
        <taxon>Gunneridae</taxon>
        <taxon>Pentapetalae</taxon>
        <taxon>rosids</taxon>
        <taxon>malvids</taxon>
        <taxon>Sapindales</taxon>
        <taxon>Meliaceae</taxon>
        <taxon>Melia</taxon>
    </lineage>
</organism>
<gene>
    <name evidence="1" type="ORF">OWV82_011610</name>
</gene>
<accession>A0ACC1XZM7</accession>
<keyword evidence="2" id="KW-1185">Reference proteome</keyword>
<evidence type="ECO:0000313" key="2">
    <source>
        <dbReference type="Proteomes" id="UP001164539"/>
    </source>
</evidence>
<keyword evidence="1" id="KW-0812">Transmembrane</keyword>
<protein>
    <submittedName>
        <fullName evidence="1">Transmembrane protein</fullName>
    </submittedName>
</protein>
<sequence length="225" mass="25211">MDDEAAKAVARKVNHREVSSTPEISLRILLLALLFLCTIRCGFELATEPRKFATFAAWNFQIDASLAFHIGLVTMLFGFLALIMGLSILADLCLNLQEQVHEETHMPKDLLSKYIIKLDDETAKATTNTFKVVARITVAVITLFMLLWSIHTGYRLATEPGRDSKYYFLTTSIGVLSIIFGLTYFLIGLTVILELAFELLLCLQQKKKKGIGTHQGCDTEDKSFV</sequence>
<keyword evidence="1" id="KW-0472">Membrane</keyword>
<dbReference type="EMBL" id="CM051399">
    <property type="protein sequence ID" value="KAJ4716623.1"/>
    <property type="molecule type" value="Genomic_DNA"/>
</dbReference>
<evidence type="ECO:0000313" key="1">
    <source>
        <dbReference type="EMBL" id="KAJ4716623.1"/>
    </source>
</evidence>
<proteinExistence type="predicted"/>
<reference evidence="1 2" key="1">
    <citation type="journal article" date="2023" name="Science">
        <title>Complex scaffold remodeling in plant triterpene biosynthesis.</title>
        <authorList>
            <person name="De La Pena R."/>
            <person name="Hodgson H."/>
            <person name="Liu J.C."/>
            <person name="Stephenson M.J."/>
            <person name="Martin A.C."/>
            <person name="Owen C."/>
            <person name="Harkess A."/>
            <person name="Leebens-Mack J."/>
            <person name="Jimenez L.E."/>
            <person name="Osbourn A."/>
            <person name="Sattely E.S."/>
        </authorList>
    </citation>
    <scope>NUCLEOTIDE SEQUENCE [LARGE SCALE GENOMIC DNA]</scope>
    <source>
        <strain evidence="2">cv. JPN11</strain>
        <tissue evidence="1">Leaf</tissue>
    </source>
</reference>